<reference evidence="4 5" key="1">
    <citation type="submission" date="2019-05" db="EMBL/GenBank/DDBJ databases">
        <title>Genomes sequences of two Nocardia cyriacigeorgica environmental isolates, type strains Nocardia asteroides ATCC 19247 and Nocardia cyriacigeorgica DSM 44484.</title>
        <authorList>
            <person name="Vautrin F."/>
            <person name="Bergeron E."/>
            <person name="Dubost A."/>
            <person name="Abrouk D."/>
            <person name="Rodriguez Nava V."/>
            <person name="Pujic P."/>
        </authorList>
    </citation>
    <scope>NUCLEOTIDE SEQUENCE [LARGE SCALE GENOMIC DNA]</scope>
    <source>
        <strain evidence="4 5">EML 446</strain>
    </source>
</reference>
<dbReference type="InterPro" id="IPR000182">
    <property type="entry name" value="GNAT_dom"/>
</dbReference>
<dbReference type="CDD" id="cd04301">
    <property type="entry name" value="NAT_SF"/>
    <property type="match status" value="1"/>
</dbReference>
<evidence type="ECO:0000256" key="2">
    <source>
        <dbReference type="ARBA" id="ARBA00023315"/>
    </source>
</evidence>
<feature type="domain" description="N-acetyltransferase" evidence="3">
    <location>
        <begin position="18"/>
        <end position="160"/>
    </location>
</feature>
<dbReference type="EMBL" id="VBUT01000012">
    <property type="protein sequence ID" value="TLF73592.1"/>
    <property type="molecule type" value="Genomic_DNA"/>
</dbReference>
<protein>
    <submittedName>
        <fullName evidence="4">GNAT family N-acetyltransferase</fullName>
    </submittedName>
</protein>
<dbReference type="SUPFAM" id="SSF55729">
    <property type="entry name" value="Acyl-CoA N-acyltransferases (Nat)"/>
    <property type="match status" value="1"/>
</dbReference>
<evidence type="ECO:0000256" key="1">
    <source>
        <dbReference type="ARBA" id="ARBA00022679"/>
    </source>
</evidence>
<dbReference type="AlphaFoldDB" id="A0A5R8ND18"/>
<dbReference type="RefSeq" id="WP_138452053.1">
    <property type="nucleotide sequence ID" value="NZ_VBUT01000012.1"/>
</dbReference>
<dbReference type="GO" id="GO:0016747">
    <property type="term" value="F:acyltransferase activity, transferring groups other than amino-acyl groups"/>
    <property type="evidence" value="ECO:0007669"/>
    <property type="project" value="InterPro"/>
</dbReference>
<comment type="caution">
    <text evidence="4">The sequence shown here is derived from an EMBL/GenBank/DDBJ whole genome shotgun (WGS) entry which is preliminary data.</text>
</comment>
<dbReference type="InterPro" id="IPR016181">
    <property type="entry name" value="Acyl_CoA_acyltransferase"/>
</dbReference>
<dbReference type="PANTHER" id="PTHR43800">
    <property type="entry name" value="PEPTIDYL-LYSINE N-ACETYLTRANSFERASE YJAB"/>
    <property type="match status" value="1"/>
</dbReference>
<keyword evidence="1 4" id="KW-0808">Transferase</keyword>
<accession>A0A5R8ND18</accession>
<gene>
    <name evidence="4" type="ORF">FEK34_26210</name>
</gene>
<dbReference type="Pfam" id="PF13508">
    <property type="entry name" value="Acetyltransf_7"/>
    <property type="match status" value="1"/>
</dbReference>
<evidence type="ECO:0000313" key="4">
    <source>
        <dbReference type="EMBL" id="TLF73592.1"/>
    </source>
</evidence>
<evidence type="ECO:0000313" key="5">
    <source>
        <dbReference type="Proteomes" id="UP000306378"/>
    </source>
</evidence>
<dbReference type="Gene3D" id="3.40.630.30">
    <property type="match status" value="1"/>
</dbReference>
<dbReference type="PANTHER" id="PTHR43800:SF1">
    <property type="entry name" value="PEPTIDYL-LYSINE N-ACETYLTRANSFERASE YJAB"/>
    <property type="match status" value="1"/>
</dbReference>
<dbReference type="Proteomes" id="UP000306378">
    <property type="component" value="Unassembled WGS sequence"/>
</dbReference>
<organism evidence="4 5">
    <name type="scientific">Nocardia cyriacigeorgica</name>
    <dbReference type="NCBI Taxonomy" id="135487"/>
    <lineage>
        <taxon>Bacteria</taxon>
        <taxon>Bacillati</taxon>
        <taxon>Actinomycetota</taxon>
        <taxon>Actinomycetes</taxon>
        <taxon>Mycobacteriales</taxon>
        <taxon>Nocardiaceae</taxon>
        <taxon>Nocardia</taxon>
    </lineage>
</organism>
<name>A0A5R8ND18_9NOCA</name>
<keyword evidence="2" id="KW-0012">Acyltransferase</keyword>
<proteinExistence type="predicted"/>
<sequence>MTTPETDPAAHPSVATSVTIRPYRPEDEATVVSLWSRASRIAHPFIEGEGTGERERKLREIYLVQADNWVAEVPSRGVVGLLGMLGSEIGGLFVDPDAQKLGIGRRLVEHALRRHGTVTLDVFEQNSSARAFYARLGFREIGRHPEEDTGFTAITLELSA</sequence>
<evidence type="ECO:0000259" key="3">
    <source>
        <dbReference type="PROSITE" id="PS51186"/>
    </source>
</evidence>
<dbReference type="PROSITE" id="PS51186">
    <property type="entry name" value="GNAT"/>
    <property type="match status" value="1"/>
</dbReference>